<dbReference type="InterPro" id="IPR045341">
    <property type="entry name" value="DUF6532"/>
</dbReference>
<accession>A0A0C9ZS20</accession>
<keyword evidence="3" id="KW-1185">Reference proteome</keyword>
<dbReference type="InParanoid" id="A0A0C9ZS20"/>
<dbReference type="HOGENOM" id="CLU_038181_0_1_1"/>
<feature type="non-terminal residue" evidence="2">
    <location>
        <position position="244"/>
    </location>
</feature>
<organism evidence="2 3">
    <name type="scientific">Suillus luteus UH-Slu-Lm8-n1</name>
    <dbReference type="NCBI Taxonomy" id="930992"/>
    <lineage>
        <taxon>Eukaryota</taxon>
        <taxon>Fungi</taxon>
        <taxon>Dikarya</taxon>
        <taxon>Basidiomycota</taxon>
        <taxon>Agaricomycotina</taxon>
        <taxon>Agaricomycetes</taxon>
        <taxon>Agaricomycetidae</taxon>
        <taxon>Boletales</taxon>
        <taxon>Suillineae</taxon>
        <taxon>Suillaceae</taxon>
        <taxon>Suillus</taxon>
    </lineage>
</organism>
<dbReference type="Proteomes" id="UP000054485">
    <property type="component" value="Unassembled WGS sequence"/>
</dbReference>
<dbReference type="Pfam" id="PF20149">
    <property type="entry name" value="DUF6532"/>
    <property type="match status" value="1"/>
</dbReference>
<evidence type="ECO:0000313" key="2">
    <source>
        <dbReference type="EMBL" id="KIK32086.1"/>
    </source>
</evidence>
<sequence length="244" mass="27899">ATVAPKMKKHLDGSRHRVKVTDFDDVSKDILITAISVFRCLIVTQAPFPESIAVETSLGKEAWNEACQLRGINIKLMPAAIKMLLKRTSHVRGELKTKMWSLTRSFFGFRSSESREVIRRNRDLAESLKEGLSFVFKVCSAMTGIYKTELIQDGINVMWFANRSDEGIIYNKYFNPMPIKVIALMLTAIECCIDEWMQGVKEDIKFTAAAYGSVYNNHLDSLQRFDQRTAPYKLFEKICDNLHD</sequence>
<protein>
    <recommendedName>
        <fullName evidence="1">DUF6532 domain-containing protein</fullName>
    </recommendedName>
</protein>
<proteinExistence type="predicted"/>
<gene>
    <name evidence="2" type="ORF">CY34DRAFT_38169</name>
</gene>
<name>A0A0C9ZS20_9AGAM</name>
<evidence type="ECO:0000259" key="1">
    <source>
        <dbReference type="Pfam" id="PF20149"/>
    </source>
</evidence>
<feature type="non-terminal residue" evidence="2">
    <location>
        <position position="1"/>
    </location>
</feature>
<dbReference type="AlphaFoldDB" id="A0A0C9ZS20"/>
<feature type="domain" description="DUF6532" evidence="1">
    <location>
        <begin position="34"/>
        <end position="225"/>
    </location>
</feature>
<reference evidence="3" key="2">
    <citation type="submission" date="2015-01" db="EMBL/GenBank/DDBJ databases">
        <title>Evolutionary Origins and Diversification of the Mycorrhizal Mutualists.</title>
        <authorList>
            <consortium name="DOE Joint Genome Institute"/>
            <consortium name="Mycorrhizal Genomics Consortium"/>
            <person name="Kohler A."/>
            <person name="Kuo A."/>
            <person name="Nagy L.G."/>
            <person name="Floudas D."/>
            <person name="Copeland A."/>
            <person name="Barry K.W."/>
            <person name="Cichocki N."/>
            <person name="Veneault-Fourrey C."/>
            <person name="LaButti K."/>
            <person name="Lindquist E.A."/>
            <person name="Lipzen A."/>
            <person name="Lundell T."/>
            <person name="Morin E."/>
            <person name="Murat C."/>
            <person name="Riley R."/>
            <person name="Ohm R."/>
            <person name="Sun H."/>
            <person name="Tunlid A."/>
            <person name="Henrissat B."/>
            <person name="Grigoriev I.V."/>
            <person name="Hibbett D.S."/>
            <person name="Martin F."/>
        </authorList>
    </citation>
    <scope>NUCLEOTIDE SEQUENCE [LARGE SCALE GENOMIC DNA]</scope>
    <source>
        <strain evidence="3">UH-Slu-Lm8-n1</strain>
    </source>
</reference>
<dbReference type="OrthoDB" id="3249407at2759"/>
<evidence type="ECO:0000313" key="3">
    <source>
        <dbReference type="Proteomes" id="UP000054485"/>
    </source>
</evidence>
<dbReference type="EMBL" id="KN836417">
    <property type="protein sequence ID" value="KIK32086.1"/>
    <property type="molecule type" value="Genomic_DNA"/>
</dbReference>
<reference evidence="2 3" key="1">
    <citation type="submission" date="2014-04" db="EMBL/GenBank/DDBJ databases">
        <authorList>
            <consortium name="DOE Joint Genome Institute"/>
            <person name="Kuo A."/>
            <person name="Ruytinx J."/>
            <person name="Rineau F."/>
            <person name="Colpaert J."/>
            <person name="Kohler A."/>
            <person name="Nagy L.G."/>
            <person name="Floudas D."/>
            <person name="Copeland A."/>
            <person name="Barry K.W."/>
            <person name="Cichocki N."/>
            <person name="Veneault-Fourrey C."/>
            <person name="LaButti K."/>
            <person name="Lindquist E.A."/>
            <person name="Lipzen A."/>
            <person name="Lundell T."/>
            <person name="Morin E."/>
            <person name="Murat C."/>
            <person name="Sun H."/>
            <person name="Tunlid A."/>
            <person name="Henrissat B."/>
            <person name="Grigoriev I.V."/>
            <person name="Hibbett D.S."/>
            <person name="Martin F."/>
            <person name="Nordberg H.P."/>
            <person name="Cantor M.N."/>
            <person name="Hua S.X."/>
        </authorList>
    </citation>
    <scope>NUCLEOTIDE SEQUENCE [LARGE SCALE GENOMIC DNA]</scope>
    <source>
        <strain evidence="2 3">UH-Slu-Lm8-n1</strain>
    </source>
</reference>
<dbReference type="STRING" id="930992.A0A0C9ZS20"/>